<gene>
    <name evidence="2" type="ORF">WJX72_002510</name>
</gene>
<evidence type="ECO:0000313" key="3">
    <source>
        <dbReference type="Proteomes" id="UP001489004"/>
    </source>
</evidence>
<comment type="caution">
    <text evidence="2">The sequence shown here is derived from an EMBL/GenBank/DDBJ whole genome shotgun (WGS) entry which is preliminary data.</text>
</comment>
<name>A0AAW1PVS4_9CHLO</name>
<sequence length="216" mass="23534">MCEPSTSQAEAAAHDPGTELAPNRQGYRSIKLEGCEFLIAETGAARLDLTDVYVTDDESGISARPAVHGEMPATAELYQEVPWTVEFLGDAVYGKEPQYSVEKVFLVKVTSEQPHRLDLTEVFELSHASRSLSKAVVERLVTSDDPTKHTLRIRDGHLSLEDSVSLPSAEEIILRHEAGAGDAQKEEFVDDGPKDPIDAMNDNAAETPDVPAVDYA</sequence>
<dbReference type="AlphaFoldDB" id="A0AAW1PVS4"/>
<reference evidence="2 3" key="1">
    <citation type="journal article" date="2024" name="Nat. Commun.">
        <title>Phylogenomics reveals the evolutionary origins of lichenization in chlorophyte algae.</title>
        <authorList>
            <person name="Puginier C."/>
            <person name="Libourel C."/>
            <person name="Otte J."/>
            <person name="Skaloud P."/>
            <person name="Haon M."/>
            <person name="Grisel S."/>
            <person name="Petersen M."/>
            <person name="Berrin J.G."/>
            <person name="Delaux P.M."/>
            <person name="Dal Grande F."/>
            <person name="Keller J."/>
        </authorList>
    </citation>
    <scope>NUCLEOTIDE SEQUENCE [LARGE SCALE GENOMIC DNA]</scope>
    <source>
        <strain evidence="2 3">SAG 2043</strain>
    </source>
</reference>
<dbReference type="Proteomes" id="UP001489004">
    <property type="component" value="Unassembled WGS sequence"/>
</dbReference>
<proteinExistence type="predicted"/>
<feature type="compositionally biased region" description="Basic and acidic residues" evidence="1">
    <location>
        <begin position="177"/>
        <end position="197"/>
    </location>
</feature>
<dbReference type="EMBL" id="JALJOR010000008">
    <property type="protein sequence ID" value="KAK9812713.1"/>
    <property type="molecule type" value="Genomic_DNA"/>
</dbReference>
<feature type="region of interest" description="Disordered" evidence="1">
    <location>
        <begin position="177"/>
        <end position="216"/>
    </location>
</feature>
<feature type="region of interest" description="Disordered" evidence="1">
    <location>
        <begin position="1"/>
        <end position="25"/>
    </location>
</feature>
<organism evidence="2 3">
    <name type="scientific">[Myrmecia] bisecta</name>
    <dbReference type="NCBI Taxonomy" id="41462"/>
    <lineage>
        <taxon>Eukaryota</taxon>
        <taxon>Viridiplantae</taxon>
        <taxon>Chlorophyta</taxon>
        <taxon>core chlorophytes</taxon>
        <taxon>Trebouxiophyceae</taxon>
        <taxon>Trebouxiales</taxon>
        <taxon>Trebouxiaceae</taxon>
        <taxon>Myrmecia</taxon>
    </lineage>
</organism>
<protein>
    <submittedName>
        <fullName evidence="2">Uncharacterized protein</fullName>
    </submittedName>
</protein>
<keyword evidence="3" id="KW-1185">Reference proteome</keyword>
<accession>A0AAW1PVS4</accession>
<evidence type="ECO:0000313" key="2">
    <source>
        <dbReference type="EMBL" id="KAK9812713.1"/>
    </source>
</evidence>
<evidence type="ECO:0000256" key="1">
    <source>
        <dbReference type="SAM" id="MobiDB-lite"/>
    </source>
</evidence>